<proteinExistence type="predicted"/>
<dbReference type="EMBL" id="CAFBNE010000036">
    <property type="protein sequence ID" value="CAB4947725.1"/>
    <property type="molecule type" value="Genomic_DNA"/>
</dbReference>
<reference evidence="1" key="1">
    <citation type="submission" date="2020-05" db="EMBL/GenBank/DDBJ databases">
        <authorList>
            <person name="Chiriac C."/>
            <person name="Salcher M."/>
            <person name="Ghai R."/>
            <person name="Kavagutti S V."/>
        </authorList>
    </citation>
    <scope>NUCLEOTIDE SEQUENCE</scope>
</reference>
<organism evidence="1">
    <name type="scientific">freshwater metagenome</name>
    <dbReference type="NCBI Taxonomy" id="449393"/>
    <lineage>
        <taxon>unclassified sequences</taxon>
        <taxon>metagenomes</taxon>
        <taxon>ecological metagenomes</taxon>
    </lineage>
</organism>
<gene>
    <name evidence="1" type="ORF">UFOPK3772_01337</name>
</gene>
<sequence length="290" mass="30293">MVGLALVVTLTAPDLQPAGQLGATRTVLKGCVQVDTGVLRLAINGRCRANEHRVTLVSTTSNVVQGRILVCIDHNDSTRYLPAHRKCRKADKAVYFRTPVQSGAIGATGATGATGGVGATGLTGSTGATGPAFSGYYGSFYDTSTQVNPVASIARPMTLNEVTDGVNGVIANGISVTSASRFTMANPGVYDIEFSAQVDKTDSGSDDIDIWLAKNSANLAWTNTKQTLVGSTEEKYIAAWNFVVSAVAGDYFELMWSSADLNMQIVSVSDAVGPARPGVPGLIVNVTQVR</sequence>
<name>A0A6J7JWT3_9ZZZZ</name>
<dbReference type="AlphaFoldDB" id="A0A6J7JWT3"/>
<evidence type="ECO:0000313" key="1">
    <source>
        <dbReference type="EMBL" id="CAB4947725.1"/>
    </source>
</evidence>
<protein>
    <submittedName>
        <fullName evidence="1">Unannotated protein</fullName>
    </submittedName>
</protein>
<accession>A0A6J7JWT3</accession>